<accession>A0ABQ1NMZ7</accession>
<evidence type="ECO:0000313" key="1">
    <source>
        <dbReference type="EMBL" id="GGC80430.1"/>
    </source>
</evidence>
<gene>
    <name evidence="1" type="ORF">GCM10007216_08740</name>
</gene>
<proteinExistence type="predicted"/>
<dbReference type="InterPro" id="IPR025613">
    <property type="entry name" value="YlbE"/>
</dbReference>
<evidence type="ECO:0008006" key="3">
    <source>
        <dbReference type="Google" id="ProtNLM"/>
    </source>
</evidence>
<sequence length="78" mass="9589">MQAENYRFLQENEERLAFIRMNPEWYRKLTRDPGQQTVFDKEMKRFFGRTPIQRVEKIGNQLQMMNMLVQMARAMKDE</sequence>
<evidence type="ECO:0000313" key="2">
    <source>
        <dbReference type="Proteomes" id="UP000619534"/>
    </source>
</evidence>
<dbReference type="RefSeq" id="WP_062445697.1">
    <property type="nucleotide sequence ID" value="NZ_BMCJ01000001.1"/>
</dbReference>
<dbReference type="Proteomes" id="UP000619534">
    <property type="component" value="Unassembled WGS sequence"/>
</dbReference>
<keyword evidence="2" id="KW-1185">Reference proteome</keyword>
<reference evidence="2" key="1">
    <citation type="journal article" date="2019" name="Int. J. Syst. Evol. Microbiol.">
        <title>The Global Catalogue of Microorganisms (GCM) 10K type strain sequencing project: providing services to taxonomists for standard genome sequencing and annotation.</title>
        <authorList>
            <consortium name="The Broad Institute Genomics Platform"/>
            <consortium name="The Broad Institute Genome Sequencing Center for Infectious Disease"/>
            <person name="Wu L."/>
            <person name="Ma J."/>
        </authorList>
    </citation>
    <scope>NUCLEOTIDE SEQUENCE [LARGE SCALE GENOMIC DNA]</scope>
    <source>
        <strain evidence="2">CCM 7282</strain>
    </source>
</reference>
<name>A0ABQ1NMZ7_9BACI</name>
<organism evidence="1 2">
    <name type="scientific">Thalassobacillus devorans</name>
    <dbReference type="NCBI Taxonomy" id="279813"/>
    <lineage>
        <taxon>Bacteria</taxon>
        <taxon>Bacillati</taxon>
        <taxon>Bacillota</taxon>
        <taxon>Bacilli</taxon>
        <taxon>Bacillales</taxon>
        <taxon>Bacillaceae</taxon>
        <taxon>Thalassobacillus</taxon>
    </lineage>
</organism>
<protein>
    <recommendedName>
        <fullName evidence="3">YlbE-like protein</fullName>
    </recommendedName>
</protein>
<comment type="caution">
    <text evidence="1">The sequence shown here is derived from an EMBL/GenBank/DDBJ whole genome shotgun (WGS) entry which is preliminary data.</text>
</comment>
<dbReference type="EMBL" id="BMCJ01000001">
    <property type="protein sequence ID" value="GGC80430.1"/>
    <property type="molecule type" value="Genomic_DNA"/>
</dbReference>
<dbReference type="Pfam" id="PF14003">
    <property type="entry name" value="YlbE"/>
    <property type="match status" value="1"/>
</dbReference>